<feature type="transmembrane region" description="Helical" evidence="7">
    <location>
        <begin position="82"/>
        <end position="108"/>
    </location>
</feature>
<feature type="transmembrane region" description="Helical" evidence="7">
    <location>
        <begin position="152"/>
        <end position="174"/>
    </location>
</feature>
<feature type="transmembrane region" description="Helical" evidence="7">
    <location>
        <begin position="186"/>
        <end position="208"/>
    </location>
</feature>
<evidence type="ECO:0000256" key="6">
    <source>
        <dbReference type="SAM" id="MobiDB-lite"/>
    </source>
</evidence>
<evidence type="ECO:0000256" key="7">
    <source>
        <dbReference type="SAM" id="Phobius"/>
    </source>
</evidence>
<organism evidence="8 9">
    <name type="scientific">Roseicyclus elongatus DSM 19469</name>
    <dbReference type="NCBI Taxonomy" id="1294273"/>
    <lineage>
        <taxon>Bacteria</taxon>
        <taxon>Pseudomonadati</taxon>
        <taxon>Pseudomonadota</taxon>
        <taxon>Alphaproteobacteria</taxon>
        <taxon>Rhodobacterales</taxon>
        <taxon>Roseobacteraceae</taxon>
        <taxon>Roseicyclus</taxon>
    </lineage>
</organism>
<dbReference type="InterPro" id="IPR003841">
    <property type="entry name" value="Na/Pi_transpt"/>
</dbReference>
<reference evidence="8 9" key="1">
    <citation type="submission" date="2013-03" db="EMBL/GenBank/DDBJ databases">
        <authorList>
            <person name="Fiebig A."/>
            <person name="Goeker M."/>
            <person name="Klenk H.-P.P."/>
        </authorList>
    </citation>
    <scope>NUCLEOTIDE SEQUENCE [LARGE SCALE GENOMIC DNA]</scope>
    <source>
        <strain evidence="9">DSM 19469</strain>
    </source>
</reference>
<dbReference type="GO" id="GO:0005886">
    <property type="term" value="C:plasma membrane"/>
    <property type="evidence" value="ECO:0007669"/>
    <property type="project" value="UniProtKB-SubCell"/>
</dbReference>
<proteinExistence type="predicted"/>
<evidence type="ECO:0000256" key="3">
    <source>
        <dbReference type="ARBA" id="ARBA00022692"/>
    </source>
</evidence>
<comment type="subcellular location">
    <subcellularLocation>
        <location evidence="1">Cell membrane</location>
        <topology evidence="1">Multi-pass membrane protein</topology>
    </subcellularLocation>
</comment>
<evidence type="ECO:0000313" key="9">
    <source>
        <dbReference type="Proteomes" id="UP000019593"/>
    </source>
</evidence>
<dbReference type="AlphaFoldDB" id="W8S213"/>
<sequence length="619" mass="66421">MTRYALPGAIALMLGAFWYSPDVTEIAAGVAIFLFGMLLLEDGFKLFGGGTLERVLGRATASTPRAIGFGILSTTLLQSSSLVSIITIAFLSAGLMSLVGGVGIILGANIGTTTGAWLVAGVGLKVNIAAYAMPMIALSIVLVFQKAKTPRGVGYALAGLGFLFLGIHHMKLGFDAFEDQIDLTRLALSGLLGLVVYALIGTVATVVLQSSHATMVLILTALAAGQITYDNALALAIGANIGTTITAIIGAAGANYQGKRLALAHLVFNLSTATIALIFLSPLRATVDWISAGVGIAPDDFALKLAVFHTIFNVLGVALIVPLLSRLIAFLERRIVEPQPDVSRPHFLNRAVDQFPETLEVALRQEVLHLYRNASDLILHGLNLSRAQIFATDDVAGTVRNSRQAIDLDLDEAYERRIKTLYAAIVEFASRAGDKRLAPEAANRIYALRDVARDIVRAVKSTKHLRKNVLRYTTRPQGAVTELYDGLRTEIARIAVEIRKLELAAPKDRSALWLDQERVQVEDAARTTAKQVDALMRRGVLSPTAATSFLNDAGYAQSAMRDLIEAARTYYVGRDAAIAEVEQLISLEDDELGDPRADVETPDDAAEPKARHVTVTTEG</sequence>
<evidence type="ECO:0000313" key="8">
    <source>
        <dbReference type="EMBL" id="AHM02786.1"/>
    </source>
</evidence>
<dbReference type="STRING" id="1294273.roselon_00341"/>
<dbReference type="eggNOG" id="COG1283">
    <property type="taxonomic scope" value="Bacteria"/>
</dbReference>
<keyword evidence="3 7" id="KW-0812">Transmembrane</keyword>
<keyword evidence="5 7" id="KW-0472">Membrane</keyword>
<dbReference type="EMBL" id="CP004372">
    <property type="protein sequence ID" value="AHM02786.1"/>
    <property type="molecule type" value="Genomic_DNA"/>
</dbReference>
<feature type="transmembrane region" description="Helical" evidence="7">
    <location>
        <begin position="23"/>
        <end position="40"/>
    </location>
</feature>
<accession>W8S213</accession>
<protein>
    <submittedName>
        <fullName evidence="8">Sodium-dependent phosphate transporter</fullName>
    </submittedName>
</protein>
<dbReference type="OrthoDB" id="9763003at2"/>
<dbReference type="Proteomes" id="UP000019593">
    <property type="component" value="Chromosome"/>
</dbReference>
<feature type="transmembrane region" description="Helical" evidence="7">
    <location>
        <begin position="235"/>
        <end position="254"/>
    </location>
</feature>
<evidence type="ECO:0000256" key="2">
    <source>
        <dbReference type="ARBA" id="ARBA00022475"/>
    </source>
</evidence>
<keyword evidence="2" id="KW-1003">Cell membrane</keyword>
<evidence type="ECO:0000256" key="1">
    <source>
        <dbReference type="ARBA" id="ARBA00004651"/>
    </source>
</evidence>
<dbReference type="PANTHER" id="PTHR10010:SF46">
    <property type="entry name" value="SODIUM-DEPENDENT PHOSPHATE TRANSPORT PROTEIN 2B"/>
    <property type="match status" value="1"/>
</dbReference>
<feature type="transmembrane region" description="Helical" evidence="7">
    <location>
        <begin position="261"/>
        <end position="281"/>
    </location>
</feature>
<dbReference type="GO" id="GO:0044341">
    <property type="term" value="P:sodium-dependent phosphate transport"/>
    <property type="evidence" value="ECO:0007669"/>
    <property type="project" value="InterPro"/>
</dbReference>
<gene>
    <name evidence="8" type="ORF">roselon_00341</name>
</gene>
<dbReference type="PATRIC" id="fig|1294273.3.peg.333"/>
<dbReference type="KEGG" id="red:roselon_00341"/>
<dbReference type="Pfam" id="PF02690">
    <property type="entry name" value="Na_Pi_cotrans"/>
    <property type="match status" value="2"/>
</dbReference>
<dbReference type="RefSeq" id="WP_025310702.1">
    <property type="nucleotide sequence ID" value="NZ_CP004372.1"/>
</dbReference>
<dbReference type="PANTHER" id="PTHR10010">
    <property type="entry name" value="SOLUTE CARRIER FAMILY 34 SODIUM PHOSPHATE , MEMBER 2-RELATED"/>
    <property type="match status" value="1"/>
</dbReference>
<feature type="transmembrane region" description="Helical" evidence="7">
    <location>
        <begin position="301"/>
        <end position="324"/>
    </location>
</feature>
<evidence type="ECO:0000256" key="4">
    <source>
        <dbReference type="ARBA" id="ARBA00022989"/>
    </source>
</evidence>
<feature type="region of interest" description="Disordered" evidence="6">
    <location>
        <begin position="589"/>
        <end position="619"/>
    </location>
</feature>
<keyword evidence="9" id="KW-1185">Reference proteome</keyword>
<dbReference type="HOGENOM" id="CLU_025623_1_0_5"/>
<keyword evidence="4 7" id="KW-1133">Transmembrane helix</keyword>
<evidence type="ECO:0000256" key="5">
    <source>
        <dbReference type="ARBA" id="ARBA00023136"/>
    </source>
</evidence>
<dbReference type="NCBIfam" id="NF037997">
    <property type="entry name" value="Na_Pi_symport"/>
    <property type="match status" value="1"/>
</dbReference>
<dbReference type="GO" id="GO:0005436">
    <property type="term" value="F:sodium:phosphate symporter activity"/>
    <property type="evidence" value="ECO:0007669"/>
    <property type="project" value="InterPro"/>
</dbReference>
<name>W8S213_9RHOB</name>